<keyword evidence="1" id="KW-0732">Signal</keyword>
<reference evidence="3 4" key="1">
    <citation type="submission" date="2023-07" db="EMBL/GenBank/DDBJ databases">
        <title>Sorghum-associated microbial communities from plants grown in Nebraska, USA.</title>
        <authorList>
            <person name="Schachtman D."/>
        </authorList>
    </citation>
    <scope>NUCLEOTIDE SEQUENCE [LARGE SCALE GENOMIC DNA]</scope>
    <source>
        <strain evidence="3 4">BE187</strain>
    </source>
</reference>
<feature type="chain" id="PRO_5046628687" description="SnoaL-like domain-containing protein" evidence="1">
    <location>
        <begin position="18"/>
        <end position="220"/>
    </location>
</feature>
<dbReference type="InterPro" id="IPR037401">
    <property type="entry name" value="SnoaL-like"/>
</dbReference>
<name>A0ABU1VKF4_9GAMM</name>
<dbReference type="EMBL" id="JAVDVW010000001">
    <property type="protein sequence ID" value="MDR7097805.1"/>
    <property type="molecule type" value="Genomic_DNA"/>
</dbReference>
<evidence type="ECO:0000256" key="1">
    <source>
        <dbReference type="SAM" id="SignalP"/>
    </source>
</evidence>
<evidence type="ECO:0000313" key="4">
    <source>
        <dbReference type="Proteomes" id="UP001267878"/>
    </source>
</evidence>
<dbReference type="RefSeq" id="WP_310050992.1">
    <property type="nucleotide sequence ID" value="NZ_JAVDVW010000001.1"/>
</dbReference>
<keyword evidence="4" id="KW-1185">Reference proteome</keyword>
<evidence type="ECO:0000313" key="3">
    <source>
        <dbReference type="EMBL" id="MDR7097805.1"/>
    </source>
</evidence>
<gene>
    <name evidence="3" type="ORF">J2X04_000152</name>
</gene>
<feature type="signal peptide" evidence="1">
    <location>
        <begin position="1"/>
        <end position="17"/>
    </location>
</feature>
<feature type="domain" description="SnoaL-like" evidence="2">
    <location>
        <begin position="68"/>
        <end position="198"/>
    </location>
</feature>
<sequence length="220" mass="23757">MSWYLSLLFSAPLLAMAAGPLSAATPTLPSETQRNACAMVNEDANSPSPTLETRISRSGKGHARTAEALNDQTEVIDALYRFGAGQDLDDSKLFASAFADHAELDFVQPAKRLGIDLPVFQGKEAIVSSIMATVSALDTTHTVTNPRVTLCGDRAHLVALVEAQHLPKGDGSRHLLLKNWYDVDLIRAGLQWQITRLRITNVWMDGEAGVLFAGAKSEAD</sequence>
<dbReference type="Gene3D" id="3.10.450.50">
    <property type="match status" value="1"/>
</dbReference>
<dbReference type="Proteomes" id="UP001267878">
    <property type="component" value="Unassembled WGS sequence"/>
</dbReference>
<proteinExistence type="predicted"/>
<comment type="caution">
    <text evidence="3">The sequence shown here is derived from an EMBL/GenBank/DDBJ whole genome shotgun (WGS) entry which is preliminary data.</text>
</comment>
<evidence type="ECO:0000259" key="2">
    <source>
        <dbReference type="Pfam" id="PF13577"/>
    </source>
</evidence>
<protein>
    <recommendedName>
        <fullName evidence="2">SnoaL-like domain-containing protein</fullName>
    </recommendedName>
</protein>
<dbReference type="SUPFAM" id="SSF54427">
    <property type="entry name" value="NTF2-like"/>
    <property type="match status" value="1"/>
</dbReference>
<accession>A0ABU1VKF4</accession>
<dbReference type="InterPro" id="IPR032710">
    <property type="entry name" value="NTF2-like_dom_sf"/>
</dbReference>
<dbReference type="Pfam" id="PF13577">
    <property type="entry name" value="SnoaL_4"/>
    <property type="match status" value="1"/>
</dbReference>
<organism evidence="3 4">
    <name type="scientific">Agrilutibacter niabensis</name>
    <dbReference type="NCBI Taxonomy" id="380628"/>
    <lineage>
        <taxon>Bacteria</taxon>
        <taxon>Pseudomonadati</taxon>
        <taxon>Pseudomonadota</taxon>
        <taxon>Gammaproteobacteria</taxon>
        <taxon>Lysobacterales</taxon>
        <taxon>Lysobacteraceae</taxon>
        <taxon>Agrilutibacter</taxon>
    </lineage>
</organism>